<organism evidence="6 7">
    <name type="scientific">Dyadobacter arcticus</name>
    <dbReference type="NCBI Taxonomy" id="1078754"/>
    <lineage>
        <taxon>Bacteria</taxon>
        <taxon>Pseudomonadati</taxon>
        <taxon>Bacteroidota</taxon>
        <taxon>Cytophagia</taxon>
        <taxon>Cytophagales</taxon>
        <taxon>Spirosomataceae</taxon>
        <taxon>Dyadobacter</taxon>
    </lineage>
</organism>
<name>A0ABX0USA6_9BACT</name>
<evidence type="ECO:0000256" key="4">
    <source>
        <dbReference type="ARBA" id="ARBA00023315"/>
    </source>
</evidence>
<accession>A0ABX0USA6</accession>
<dbReference type="EC" id="2.3.1.30" evidence="5"/>
<evidence type="ECO:0000313" key="7">
    <source>
        <dbReference type="Proteomes" id="UP001179181"/>
    </source>
</evidence>
<evidence type="ECO:0000256" key="3">
    <source>
        <dbReference type="ARBA" id="ARBA00022737"/>
    </source>
</evidence>
<dbReference type="InterPro" id="IPR045304">
    <property type="entry name" value="LbH_SAT"/>
</dbReference>
<evidence type="ECO:0000256" key="2">
    <source>
        <dbReference type="ARBA" id="ARBA00022679"/>
    </source>
</evidence>
<dbReference type="CDD" id="cd03354">
    <property type="entry name" value="LbH_SAT"/>
    <property type="match status" value="1"/>
</dbReference>
<dbReference type="PANTHER" id="PTHR42811">
    <property type="entry name" value="SERINE ACETYLTRANSFERASE"/>
    <property type="match status" value="1"/>
</dbReference>
<dbReference type="InterPro" id="IPR018357">
    <property type="entry name" value="Hexapep_transf_CS"/>
</dbReference>
<dbReference type="Gene3D" id="2.160.10.10">
    <property type="entry name" value="Hexapeptide repeat proteins"/>
    <property type="match status" value="1"/>
</dbReference>
<dbReference type="PIRSF" id="PIRSF000441">
    <property type="entry name" value="CysE"/>
    <property type="match status" value="1"/>
</dbReference>
<keyword evidence="2 5" id="KW-0808">Transferase</keyword>
<comment type="catalytic activity">
    <reaction evidence="5">
        <text>L-serine + acetyl-CoA = O-acetyl-L-serine + CoA</text>
        <dbReference type="Rhea" id="RHEA:24560"/>
        <dbReference type="ChEBI" id="CHEBI:33384"/>
        <dbReference type="ChEBI" id="CHEBI:57287"/>
        <dbReference type="ChEBI" id="CHEBI:57288"/>
        <dbReference type="ChEBI" id="CHEBI:58340"/>
        <dbReference type="EC" id="2.3.1.30"/>
    </reaction>
</comment>
<protein>
    <recommendedName>
        <fullName evidence="5">Serine acetyltransferase</fullName>
        <ecNumber evidence="5">2.3.1.30</ecNumber>
    </recommendedName>
</protein>
<dbReference type="EMBL" id="JAASQJ010000005">
    <property type="protein sequence ID" value="NIJ55303.1"/>
    <property type="molecule type" value="Genomic_DNA"/>
</dbReference>
<evidence type="ECO:0000313" key="6">
    <source>
        <dbReference type="EMBL" id="NIJ55303.1"/>
    </source>
</evidence>
<dbReference type="GO" id="GO:0016746">
    <property type="term" value="F:acyltransferase activity"/>
    <property type="evidence" value="ECO:0007669"/>
    <property type="project" value="UniProtKB-KW"/>
</dbReference>
<dbReference type="InterPro" id="IPR011004">
    <property type="entry name" value="Trimer_LpxA-like_sf"/>
</dbReference>
<comment type="similarity">
    <text evidence="1 5">Belongs to the transferase hexapeptide repeat family.</text>
</comment>
<dbReference type="Proteomes" id="UP001179181">
    <property type="component" value="Unassembled WGS sequence"/>
</dbReference>
<evidence type="ECO:0000256" key="5">
    <source>
        <dbReference type="PIRNR" id="PIRNR000441"/>
    </source>
</evidence>
<evidence type="ECO:0000256" key="1">
    <source>
        <dbReference type="ARBA" id="ARBA00007274"/>
    </source>
</evidence>
<reference evidence="6 7" key="1">
    <citation type="submission" date="2020-03" db="EMBL/GenBank/DDBJ databases">
        <title>Genomic Encyclopedia of Type Strains, Phase IV (KMG-IV): sequencing the most valuable type-strain genomes for metagenomic binning, comparative biology and taxonomic classification.</title>
        <authorList>
            <person name="Goeker M."/>
        </authorList>
    </citation>
    <scope>NUCLEOTIDE SEQUENCE [LARGE SCALE GENOMIC DNA]</scope>
    <source>
        <strain evidence="6 7">DSM 102865</strain>
    </source>
</reference>
<keyword evidence="3" id="KW-0677">Repeat</keyword>
<gene>
    <name evidence="6" type="ORF">FHS68_004492</name>
</gene>
<dbReference type="Pfam" id="PF00132">
    <property type="entry name" value="Hexapep"/>
    <property type="match status" value="1"/>
</dbReference>
<dbReference type="RefSeq" id="WP_167274930.1">
    <property type="nucleotide sequence ID" value="NZ_JAASQJ010000005.1"/>
</dbReference>
<keyword evidence="4 5" id="KW-0012">Acyltransferase</keyword>
<dbReference type="InterPro" id="IPR005881">
    <property type="entry name" value="Ser_O-AcTrfase"/>
</dbReference>
<dbReference type="SUPFAM" id="SSF51161">
    <property type="entry name" value="Trimeric LpxA-like enzymes"/>
    <property type="match status" value="1"/>
</dbReference>
<sequence length="167" mass="18107">MNLFSYILQDLPKNDRNIKGKIILPMFRLAQLIEANKAAKIVFFPHLMFYRFFVEWVLCIEVPWKVKAGKGLRIDHGQALVVNQRTVIGENCILRSCTTIGSKQLADGTHGGAPKIGNNVDVGANVCILGDITIGDNVKIGAGSVVTKSIPANSIVVGNPARIINAV</sequence>
<comment type="caution">
    <text evidence="6">The sequence shown here is derived from an EMBL/GenBank/DDBJ whole genome shotgun (WGS) entry which is preliminary data.</text>
</comment>
<dbReference type="PROSITE" id="PS00101">
    <property type="entry name" value="HEXAPEP_TRANSFERASES"/>
    <property type="match status" value="1"/>
</dbReference>
<dbReference type="InterPro" id="IPR001451">
    <property type="entry name" value="Hexapep"/>
</dbReference>
<keyword evidence="7" id="KW-1185">Reference proteome</keyword>
<proteinExistence type="inferred from homology"/>